<dbReference type="InterPro" id="IPR022655">
    <property type="entry name" value="DUF1553"/>
</dbReference>
<sequence length="347" mass="37818">MCVQEAGKGRPTYVLIRGNPGSEGEQVQPAFPAVLTTKGSTPPALPKASANGESTGKRRVLAEWLASDKNPRTARVMVNRVWQYHFGRGLNVSPNEFGNLGEGVTHPELLDWLANDFVAGGWKLKRLHKLIMGSSTYQMSAVATPASIAADPANNLYWRFNMRRLGAEEVRDSMLAVTGKINLQQYGPSVYPPIPPEVLAGQSRPGSGWGKATPEEAARRSIYVHVKRSLLVPILSSHDMADTDSSCPVRFTTTVPTQALGMINSKFSNEQAADLSARLQREAPAGVSDQVKLAVRLTTGRQPTEAEVKGDLAFIEQLKSKDKLSDAEALRIYCLMALNANEFVYLD</sequence>
<dbReference type="PANTHER" id="PTHR35889:SF3">
    <property type="entry name" value="F-BOX DOMAIN-CONTAINING PROTEIN"/>
    <property type="match status" value="1"/>
</dbReference>
<dbReference type="KEGG" id="hbs:IPV69_21110"/>
<evidence type="ECO:0000313" key="2">
    <source>
        <dbReference type="EMBL" id="QOV92497.1"/>
    </source>
</evidence>
<dbReference type="AlphaFoldDB" id="A0A7M2X404"/>
<dbReference type="Pfam" id="PF07587">
    <property type="entry name" value="PSD1"/>
    <property type="match status" value="1"/>
</dbReference>
<proteinExistence type="predicted"/>
<reference evidence="2 3" key="1">
    <citation type="submission" date="2020-10" db="EMBL/GenBank/DDBJ databases">
        <title>Wide distribution of Phycisphaera-like planctomycetes from WD2101 soil group in peatlands and genome analysis of the first cultivated representative.</title>
        <authorList>
            <person name="Dedysh S.N."/>
            <person name="Beletsky A.V."/>
            <person name="Ivanova A."/>
            <person name="Kulichevskaya I.S."/>
            <person name="Suzina N.E."/>
            <person name="Philippov D.A."/>
            <person name="Rakitin A.L."/>
            <person name="Mardanov A.V."/>
            <person name="Ravin N.V."/>
        </authorList>
    </citation>
    <scope>NUCLEOTIDE SEQUENCE [LARGE SCALE GENOMIC DNA]</scope>
    <source>
        <strain evidence="2 3">M1803</strain>
    </source>
</reference>
<dbReference type="EMBL" id="CP063458">
    <property type="protein sequence ID" value="QOV92497.1"/>
    <property type="molecule type" value="Genomic_DNA"/>
</dbReference>
<keyword evidence="3" id="KW-1185">Reference proteome</keyword>
<name>A0A7M2X404_9BACT</name>
<evidence type="ECO:0000313" key="3">
    <source>
        <dbReference type="Proteomes" id="UP000593765"/>
    </source>
</evidence>
<evidence type="ECO:0000259" key="1">
    <source>
        <dbReference type="Pfam" id="PF07587"/>
    </source>
</evidence>
<feature type="domain" description="DUF1553" evidence="1">
    <location>
        <begin position="58"/>
        <end position="310"/>
    </location>
</feature>
<accession>A0A7M2X404</accession>
<dbReference type="PANTHER" id="PTHR35889">
    <property type="entry name" value="CYCLOINULO-OLIGOSACCHARIDE FRUCTANOTRANSFERASE-RELATED"/>
    <property type="match status" value="1"/>
</dbReference>
<organism evidence="2 3">
    <name type="scientific">Humisphaera borealis</name>
    <dbReference type="NCBI Taxonomy" id="2807512"/>
    <lineage>
        <taxon>Bacteria</taxon>
        <taxon>Pseudomonadati</taxon>
        <taxon>Planctomycetota</taxon>
        <taxon>Phycisphaerae</taxon>
        <taxon>Tepidisphaerales</taxon>
        <taxon>Tepidisphaeraceae</taxon>
        <taxon>Humisphaera</taxon>
    </lineage>
</organism>
<gene>
    <name evidence="2" type="ORF">IPV69_21110</name>
</gene>
<dbReference type="Proteomes" id="UP000593765">
    <property type="component" value="Chromosome"/>
</dbReference>
<protein>
    <submittedName>
        <fullName evidence="2">DUF1553 domain-containing protein</fullName>
    </submittedName>
</protein>